<evidence type="ECO:0000313" key="3">
    <source>
        <dbReference type="Proteomes" id="UP000034947"/>
    </source>
</evidence>
<dbReference type="AlphaFoldDB" id="A0A0F8U7Z5"/>
<dbReference type="Proteomes" id="UP000034947">
    <property type="component" value="Unassembled WGS sequence"/>
</dbReference>
<feature type="domain" description="FAD dependent oxidoreductase" evidence="1">
    <location>
        <begin position="62"/>
        <end position="451"/>
    </location>
</feature>
<dbReference type="OrthoDB" id="512662at2759"/>
<dbReference type="GO" id="GO:0005737">
    <property type="term" value="C:cytoplasm"/>
    <property type="evidence" value="ECO:0007669"/>
    <property type="project" value="TreeGrafter"/>
</dbReference>
<name>A0A0F8U7Z5_9EURO</name>
<reference evidence="2 3" key="1">
    <citation type="submission" date="2015-02" db="EMBL/GenBank/DDBJ databases">
        <title>Draft Genome Sequences of Two Closely-Related Aflatoxigenic Aspergillus Species Obtained from the Cote d'Ivoire.</title>
        <authorList>
            <person name="Moore G.G."/>
            <person name="Beltz S.B."/>
            <person name="Mack B.M."/>
        </authorList>
    </citation>
    <scope>NUCLEOTIDE SEQUENCE [LARGE SCALE GENOMIC DNA]</scope>
    <source>
        <strain evidence="2 3">SRRC1432</strain>
    </source>
</reference>
<evidence type="ECO:0000259" key="1">
    <source>
        <dbReference type="Pfam" id="PF01266"/>
    </source>
</evidence>
<dbReference type="InterPro" id="IPR036188">
    <property type="entry name" value="FAD/NAD-bd_sf"/>
</dbReference>
<dbReference type="Gene3D" id="3.30.9.10">
    <property type="entry name" value="D-Amino Acid Oxidase, subunit A, domain 2"/>
    <property type="match status" value="1"/>
</dbReference>
<comment type="caution">
    <text evidence="2">The sequence shown here is derived from an EMBL/GenBank/DDBJ whole genome shotgun (WGS) entry which is preliminary data.</text>
</comment>
<dbReference type="PANTHER" id="PTHR13847">
    <property type="entry name" value="SARCOSINE DEHYDROGENASE-RELATED"/>
    <property type="match status" value="1"/>
</dbReference>
<evidence type="ECO:0000313" key="2">
    <source>
        <dbReference type="EMBL" id="KKK15673.1"/>
    </source>
</evidence>
<dbReference type="Gene3D" id="3.50.50.60">
    <property type="entry name" value="FAD/NAD(P)-binding domain"/>
    <property type="match status" value="1"/>
</dbReference>
<dbReference type="EMBL" id="JYKN01002635">
    <property type="protein sequence ID" value="KKK15673.1"/>
    <property type="molecule type" value="Genomic_DNA"/>
</dbReference>
<dbReference type="Pfam" id="PF01266">
    <property type="entry name" value="DAO"/>
    <property type="match status" value="1"/>
</dbReference>
<proteinExistence type="predicted"/>
<keyword evidence="3" id="KW-1185">Reference proteome</keyword>
<dbReference type="InterPro" id="IPR006076">
    <property type="entry name" value="FAD-dep_OxRdtase"/>
</dbReference>
<dbReference type="SUPFAM" id="SSF51905">
    <property type="entry name" value="FAD/NAD(P)-binding domain"/>
    <property type="match status" value="1"/>
</dbReference>
<protein>
    <recommendedName>
        <fullName evidence="1">FAD dependent oxidoreductase domain-containing protein</fullName>
    </recommendedName>
</protein>
<gene>
    <name evidence="2" type="ORF">AOCH_006536</name>
</gene>
<accession>A0A0F8U7Z5</accession>
<sequence length="493" mass="53759">MADRKYIPIPRACPSILIYGEVTGLITADPGLPRSNPTPSYWQHVPHPLASTQSASLPNHTDYAVIGSGITGLSVALTLLESDLSATVTVLEARTLCSGATGRNGGQLAANAGEEYLHLARVHGAERAGQIVRFTLRNLERMRDLVNKYAPDASELQDVQKLRVFQTPDTFADFEESIAALERDHPSLEGLYTIISTEQLKEEYKMDGAGGALLRAGTVWPYRLITQTFASLLEKYPSRLSIETNTPVTGVDVDSSSGYTVQTSRGSLRAGKIAYCTNGYTGHLLPRLRGPIFPFKGTMTVQDPGPNTRNCGKEISWGFHYPAVYDETSNIYSGGLYYLLQSARTGYFYFGGEHTKIENGLSSDDTEVDEGSIAQLREKLARFLGEDRSREPWAVVSAWSGVMGFSADGLPVVGRLPASVTEREGEGEYIAAAFNGYGMPNCLLCGETLARFMMGKNEVVQLPEAYGINEDRLKNLLTVENSVGYFTVNSSTN</sequence>
<dbReference type="PANTHER" id="PTHR13847:SF213">
    <property type="entry name" value="DEPENDENT OXIDOREDUCTASE, PUTATIVE-RELATED"/>
    <property type="match status" value="1"/>
</dbReference>
<organism evidence="2 3">
    <name type="scientific">Aspergillus ochraceoroseus</name>
    <dbReference type="NCBI Taxonomy" id="138278"/>
    <lineage>
        <taxon>Eukaryota</taxon>
        <taxon>Fungi</taxon>
        <taxon>Dikarya</taxon>
        <taxon>Ascomycota</taxon>
        <taxon>Pezizomycotina</taxon>
        <taxon>Eurotiomycetes</taxon>
        <taxon>Eurotiomycetidae</taxon>
        <taxon>Eurotiales</taxon>
        <taxon>Aspergillaceae</taxon>
        <taxon>Aspergillus</taxon>
        <taxon>Aspergillus subgen. Nidulantes</taxon>
    </lineage>
</organism>
<dbReference type="VEuPathDB" id="FungiDB:P175DRAFT_0284156"/>